<organism evidence="1 2">
    <name type="scientific">Hordeum vulgare subsp. vulgare</name>
    <name type="common">Domesticated barley</name>
    <dbReference type="NCBI Taxonomy" id="112509"/>
    <lineage>
        <taxon>Eukaryota</taxon>
        <taxon>Viridiplantae</taxon>
        <taxon>Streptophyta</taxon>
        <taxon>Embryophyta</taxon>
        <taxon>Tracheophyta</taxon>
        <taxon>Spermatophyta</taxon>
        <taxon>Magnoliopsida</taxon>
        <taxon>Liliopsida</taxon>
        <taxon>Poales</taxon>
        <taxon>Poaceae</taxon>
        <taxon>BOP clade</taxon>
        <taxon>Pooideae</taxon>
        <taxon>Triticodae</taxon>
        <taxon>Triticeae</taxon>
        <taxon>Hordeinae</taxon>
        <taxon>Hordeum</taxon>
    </lineage>
</organism>
<dbReference type="Gramene" id="HORVU.MOREX.r2.3HG0194020.1">
    <property type="protein sequence ID" value="HORVU.MOREX.r2.3HG0194020.1.CDS.1"/>
    <property type="gene ID" value="HORVU.MOREX.r2.3HG0194020"/>
</dbReference>
<reference evidence="1" key="3">
    <citation type="submission" date="2022-01" db="UniProtKB">
        <authorList>
            <consortium name="EnsemblPlants"/>
        </authorList>
    </citation>
    <scope>IDENTIFICATION</scope>
    <source>
        <strain evidence="1">subsp. vulgare</strain>
    </source>
</reference>
<evidence type="ECO:0000313" key="1">
    <source>
        <dbReference type="EnsemblPlants" id="HORVU.MOREX.r3.3HG0233770.1.CDS1"/>
    </source>
</evidence>
<reference evidence="2" key="1">
    <citation type="journal article" date="2012" name="Nature">
        <title>A physical, genetic and functional sequence assembly of the barley genome.</title>
        <authorList>
            <consortium name="The International Barley Genome Sequencing Consortium"/>
            <person name="Mayer K.F."/>
            <person name="Waugh R."/>
            <person name="Brown J.W."/>
            <person name="Schulman A."/>
            <person name="Langridge P."/>
            <person name="Platzer M."/>
            <person name="Fincher G.B."/>
            <person name="Muehlbauer G.J."/>
            <person name="Sato K."/>
            <person name="Close T.J."/>
            <person name="Wise R.P."/>
            <person name="Stein N."/>
        </authorList>
    </citation>
    <scope>NUCLEOTIDE SEQUENCE [LARGE SCALE GENOMIC DNA]</scope>
    <source>
        <strain evidence="2">cv. Morex</strain>
    </source>
</reference>
<proteinExistence type="predicted"/>
<sequence>MRFCLFLSLPPFQPLKILAGHAHDHNYYCHCSKPHRLDPFDTRAERLMHAAPNFLKGTCSTQSCCISEIFPRRPLYLQLAVFFLLPPPPPLHCIACMMSGLHRRLLARSSVDGRAEPWPFHRTFRMQRANRRDSDDATIFPLIP</sequence>
<dbReference type="AlphaFoldDB" id="A0A8I6XJR3"/>
<evidence type="ECO:0000313" key="2">
    <source>
        <dbReference type="Proteomes" id="UP000011116"/>
    </source>
</evidence>
<protein>
    <submittedName>
        <fullName evidence="1">Uncharacterized protein</fullName>
    </submittedName>
</protein>
<name>A0A8I6XJR3_HORVV</name>
<keyword evidence="2" id="KW-1185">Reference proteome</keyword>
<dbReference type="Gramene" id="HORVU.MOREX.r3.3HG0233770.1">
    <property type="protein sequence ID" value="HORVU.MOREX.r3.3HG0233770.1.CDS1"/>
    <property type="gene ID" value="HORVU.MOREX.r3.3HG0233770"/>
</dbReference>
<dbReference type="EnsemblPlants" id="HORVU.MOREX.r3.3HG0233770.1">
    <property type="protein sequence ID" value="HORVU.MOREX.r3.3HG0233770.1.CDS1"/>
    <property type="gene ID" value="HORVU.MOREX.r3.3HG0233770"/>
</dbReference>
<accession>A0A8I6XJR3</accession>
<reference evidence="1" key="2">
    <citation type="submission" date="2020-10" db="EMBL/GenBank/DDBJ databases">
        <authorList>
            <person name="Scholz U."/>
            <person name="Mascher M."/>
            <person name="Fiebig A."/>
        </authorList>
    </citation>
    <scope>NUCLEOTIDE SEQUENCE [LARGE SCALE GENOMIC DNA]</scope>
    <source>
        <strain evidence="1">cv. Morex</strain>
    </source>
</reference>
<dbReference type="Proteomes" id="UP000011116">
    <property type="component" value="Chromosome 3H"/>
</dbReference>